<organism evidence="1 2">
    <name type="scientific">Discina gigas</name>
    <dbReference type="NCBI Taxonomy" id="1032678"/>
    <lineage>
        <taxon>Eukaryota</taxon>
        <taxon>Fungi</taxon>
        <taxon>Dikarya</taxon>
        <taxon>Ascomycota</taxon>
        <taxon>Pezizomycotina</taxon>
        <taxon>Pezizomycetes</taxon>
        <taxon>Pezizales</taxon>
        <taxon>Discinaceae</taxon>
        <taxon>Discina</taxon>
    </lineage>
</organism>
<comment type="caution">
    <text evidence="1">The sequence shown here is derived from an EMBL/GenBank/DDBJ whole genome shotgun (WGS) entry which is preliminary data.</text>
</comment>
<accession>A0ABR3G7L1</accession>
<dbReference type="EMBL" id="JBBBZM010000210">
    <property type="protein sequence ID" value="KAL0631801.1"/>
    <property type="molecule type" value="Genomic_DNA"/>
</dbReference>
<name>A0ABR3G7L1_9PEZI</name>
<dbReference type="Proteomes" id="UP001447188">
    <property type="component" value="Unassembled WGS sequence"/>
</dbReference>
<evidence type="ECO:0000313" key="1">
    <source>
        <dbReference type="EMBL" id="KAL0631801.1"/>
    </source>
</evidence>
<proteinExistence type="predicted"/>
<protein>
    <submittedName>
        <fullName evidence="1">Uncharacterized protein</fullName>
    </submittedName>
</protein>
<gene>
    <name evidence="1" type="ORF">Q9L58_009326</name>
</gene>
<sequence>MTLLLNEACSATLVQLVEFLLQLLLSHPPFTHTSPELLPEHLSRFSAIWTRDFGGSLAAGGGPIVNYDNRRLTPQYGLQILTELRPSFQNLKEGGFKFVSELLLSCICLLSPTEGGSLSGNWVNTHKKAVDVLSDLLYSVPATGWLQKAENAKHVTPVWKCLQILTSGAMWWGKGSGIFERSLERLARRFSSSLLWATLRVDMKPMDIHSTLSHLLEPLERIHGFPVAKKINAFAPTPFNFPLFSALERHDFTRDYEFANLRTLFVAWVNADAVHRELDEFRGPWGIDQILQHVDAFKRLTLHPESAVRIALGYIFNDVQLGREDFKPSTDFKVFELLKVFVRDQHADLQRVGMLPTFHPEKSGFRPEGCVIMNAKWVLPWMWQRRNTDLEFVMLVTCEWMLMLCGMEAELVVGHPVFELMEKHGAVFSVFIELFKHIFSYDFISGATNMKANQIRICRLLTLTLQAVRLLSASKTHVMNQQLYTQIVRCFMDSLDQEWIPTSCWVIVCEILVKVPGPYLTGVFGITQVVEQMSLLMPIFLREIETVTSHCENHSALSLPTEFLAYRLESLTAMLHFAILASRANGEIRSLFAKNPHFLLSMFKYVKQEYRSLLIGSSRPELVWIHAASVGAACEIIIALEFGVDSTPASSVSDNISIYSVRCMTENMRDQLVMELITKLIGDGSGMSYVILVMLSGDAWMGKHFIYLDVFAYIRMVLLHDKAHKWCCLIPVFIRAIEALLKVNASMRQILLENRWNLDLVVTMLRRIEKERMRCEECGVDFSGSVLNLIALLAERRPAWCKDLVKGRGMGRYSMLTIEMLEEHFQRLLVESSTESGTVGGRRDAEMVVKIVDGFPEWASKAMDMRNRLSRDRGKFEERGGGEVRFYEIYRPIEGLPFCLVPS</sequence>
<reference evidence="1 2" key="1">
    <citation type="submission" date="2024-02" db="EMBL/GenBank/DDBJ databases">
        <title>Discinaceae phylogenomics.</title>
        <authorList>
            <person name="Dirks A.C."/>
            <person name="James T.Y."/>
        </authorList>
    </citation>
    <scope>NUCLEOTIDE SEQUENCE [LARGE SCALE GENOMIC DNA]</scope>
    <source>
        <strain evidence="1 2">ACD0624</strain>
    </source>
</reference>
<evidence type="ECO:0000313" key="2">
    <source>
        <dbReference type="Proteomes" id="UP001447188"/>
    </source>
</evidence>
<keyword evidence="2" id="KW-1185">Reference proteome</keyword>